<dbReference type="OrthoDB" id="430207at2759"/>
<dbReference type="FunCoup" id="A0A6L2PYC6">
    <property type="interactions" value="64"/>
</dbReference>
<feature type="transmembrane region" description="Helical" evidence="6">
    <location>
        <begin position="64"/>
        <end position="83"/>
    </location>
</feature>
<keyword evidence="5 6" id="KW-0472">Membrane</keyword>
<dbReference type="Pfam" id="PF04117">
    <property type="entry name" value="Mpv17_PMP22"/>
    <property type="match status" value="1"/>
</dbReference>
<protein>
    <recommendedName>
        <fullName evidence="9">Mpv17-like protein</fullName>
    </recommendedName>
</protein>
<dbReference type="EMBL" id="BLKM01000707">
    <property type="protein sequence ID" value="GFG37641.1"/>
    <property type="molecule type" value="Genomic_DNA"/>
</dbReference>
<evidence type="ECO:0008006" key="9">
    <source>
        <dbReference type="Google" id="ProtNLM"/>
    </source>
</evidence>
<sequence>MANSISMVNRVSTAVKALFKKYPMASNAVVYGTLITGAEFTQQTVTKKLLVKPPHQEPIDTGSLGRYAIMGTLIYPNVLYIWYQWLDSRYVGTATKTIVKKLLLDQFVLTPPLLCAFFIIMSAMERKADIFEECRKKMIPTFQMSCMFWLPAQTLNFVFVPPVARVVYVGTCAFIWVNILVWIKRQQY</sequence>
<dbReference type="GO" id="GO:0005739">
    <property type="term" value="C:mitochondrion"/>
    <property type="evidence" value="ECO:0007669"/>
    <property type="project" value="TreeGrafter"/>
</dbReference>
<dbReference type="PANTHER" id="PTHR11266:SF85">
    <property type="entry name" value="MPV17-LIKE PROTEIN"/>
    <property type="match status" value="1"/>
</dbReference>
<evidence type="ECO:0000256" key="3">
    <source>
        <dbReference type="ARBA" id="ARBA00022692"/>
    </source>
</evidence>
<evidence type="ECO:0000256" key="4">
    <source>
        <dbReference type="ARBA" id="ARBA00022989"/>
    </source>
</evidence>
<evidence type="ECO:0000313" key="8">
    <source>
        <dbReference type="Proteomes" id="UP000502823"/>
    </source>
</evidence>
<dbReference type="GO" id="GO:0016020">
    <property type="term" value="C:membrane"/>
    <property type="evidence" value="ECO:0007669"/>
    <property type="project" value="UniProtKB-SubCell"/>
</dbReference>
<dbReference type="InterPro" id="IPR007248">
    <property type="entry name" value="Mpv17_PMP22"/>
</dbReference>
<reference evidence="8" key="1">
    <citation type="submission" date="2020-01" db="EMBL/GenBank/DDBJ databases">
        <title>Draft genome sequence of the Termite Coptotermes fromosanus.</title>
        <authorList>
            <person name="Itakura S."/>
            <person name="Yosikawa Y."/>
            <person name="Umezawa K."/>
        </authorList>
    </citation>
    <scope>NUCLEOTIDE SEQUENCE [LARGE SCALE GENOMIC DNA]</scope>
</reference>
<feature type="transmembrane region" description="Helical" evidence="6">
    <location>
        <begin position="103"/>
        <end position="121"/>
    </location>
</feature>
<keyword evidence="3 6" id="KW-0812">Transmembrane</keyword>
<comment type="caution">
    <text evidence="7">The sequence shown here is derived from an EMBL/GenBank/DDBJ whole genome shotgun (WGS) entry which is preliminary data.</text>
</comment>
<dbReference type="PANTHER" id="PTHR11266">
    <property type="entry name" value="PEROXISOMAL MEMBRANE PROTEIN 2, PXMP2 MPV17"/>
    <property type="match status" value="1"/>
</dbReference>
<comment type="similarity">
    <text evidence="2 6">Belongs to the peroxisomal membrane protein PXMP2/4 family.</text>
</comment>
<dbReference type="InParanoid" id="A0A6L2PYC6"/>
<accession>A0A6L2PYC6</accession>
<comment type="subcellular location">
    <subcellularLocation>
        <location evidence="1">Membrane</location>
        <topology evidence="1">Multi-pass membrane protein</topology>
    </subcellularLocation>
</comment>
<feature type="transmembrane region" description="Helical" evidence="6">
    <location>
        <begin position="142"/>
        <end position="160"/>
    </location>
</feature>
<evidence type="ECO:0000313" key="7">
    <source>
        <dbReference type="EMBL" id="GFG37641.1"/>
    </source>
</evidence>
<evidence type="ECO:0000256" key="2">
    <source>
        <dbReference type="ARBA" id="ARBA00006824"/>
    </source>
</evidence>
<evidence type="ECO:0000256" key="6">
    <source>
        <dbReference type="RuleBase" id="RU363053"/>
    </source>
</evidence>
<keyword evidence="4 6" id="KW-1133">Transmembrane helix</keyword>
<evidence type="ECO:0000256" key="1">
    <source>
        <dbReference type="ARBA" id="ARBA00004141"/>
    </source>
</evidence>
<organism evidence="7 8">
    <name type="scientific">Coptotermes formosanus</name>
    <name type="common">Formosan subterranean termite</name>
    <dbReference type="NCBI Taxonomy" id="36987"/>
    <lineage>
        <taxon>Eukaryota</taxon>
        <taxon>Metazoa</taxon>
        <taxon>Ecdysozoa</taxon>
        <taxon>Arthropoda</taxon>
        <taxon>Hexapoda</taxon>
        <taxon>Insecta</taxon>
        <taxon>Pterygota</taxon>
        <taxon>Neoptera</taxon>
        <taxon>Polyneoptera</taxon>
        <taxon>Dictyoptera</taxon>
        <taxon>Blattodea</taxon>
        <taxon>Blattoidea</taxon>
        <taxon>Termitoidae</taxon>
        <taxon>Rhinotermitidae</taxon>
        <taxon>Coptotermes</taxon>
    </lineage>
</organism>
<gene>
    <name evidence="7" type="ORF">Cfor_03897</name>
</gene>
<dbReference type="Proteomes" id="UP000502823">
    <property type="component" value="Unassembled WGS sequence"/>
</dbReference>
<keyword evidence="8" id="KW-1185">Reference proteome</keyword>
<feature type="transmembrane region" description="Helical" evidence="6">
    <location>
        <begin position="166"/>
        <end position="183"/>
    </location>
</feature>
<dbReference type="AlphaFoldDB" id="A0A6L2PYC6"/>
<name>A0A6L2PYC6_COPFO</name>
<evidence type="ECO:0000256" key="5">
    <source>
        <dbReference type="ARBA" id="ARBA00023136"/>
    </source>
</evidence>
<proteinExistence type="inferred from homology"/>